<evidence type="ECO:0000313" key="2">
    <source>
        <dbReference type="EMBL" id="EFZ10877.1"/>
    </source>
</evidence>
<feature type="non-terminal residue" evidence="2">
    <location>
        <position position="225"/>
    </location>
</feature>
<dbReference type="HOGENOM" id="CLU_1232575_0_0_1"/>
<gene>
    <name evidence="2" type="ORF">SINV_05139</name>
</gene>
<feature type="region of interest" description="Disordered" evidence="1">
    <location>
        <begin position="1"/>
        <end position="89"/>
    </location>
</feature>
<dbReference type="AlphaFoldDB" id="E9J8H6"/>
<evidence type="ECO:0000256" key="1">
    <source>
        <dbReference type="SAM" id="MobiDB-lite"/>
    </source>
</evidence>
<accession>E9J8H6</accession>
<dbReference type="EMBL" id="GL769027">
    <property type="protein sequence ID" value="EFZ10877.1"/>
    <property type="molecule type" value="Genomic_DNA"/>
</dbReference>
<organism>
    <name type="scientific">Solenopsis invicta</name>
    <name type="common">Red imported fire ant</name>
    <name type="synonym">Solenopsis wagneri</name>
    <dbReference type="NCBI Taxonomy" id="13686"/>
    <lineage>
        <taxon>Eukaryota</taxon>
        <taxon>Metazoa</taxon>
        <taxon>Ecdysozoa</taxon>
        <taxon>Arthropoda</taxon>
        <taxon>Hexapoda</taxon>
        <taxon>Insecta</taxon>
        <taxon>Pterygota</taxon>
        <taxon>Neoptera</taxon>
        <taxon>Endopterygota</taxon>
        <taxon>Hymenoptera</taxon>
        <taxon>Apocrita</taxon>
        <taxon>Aculeata</taxon>
        <taxon>Formicoidea</taxon>
        <taxon>Formicidae</taxon>
        <taxon>Myrmicinae</taxon>
        <taxon>Solenopsis</taxon>
    </lineage>
</organism>
<proteinExistence type="predicted"/>
<feature type="compositionally biased region" description="Polar residues" evidence="1">
    <location>
        <begin position="29"/>
        <end position="42"/>
    </location>
</feature>
<feature type="compositionally biased region" description="Acidic residues" evidence="1">
    <location>
        <begin position="58"/>
        <end position="71"/>
    </location>
</feature>
<sequence>SVIHDLDDSNSTSSDVSGNEPVEIPAQHPDSSVSNNNIQNDDTSTDDNEDISVRGEEVEVDNEDTSAEDEEIGRNADNDTSNSSGDEIDNIQNRDELKNTALANAFLTANVNHKQGNILLKTLREFPFNLRCLPNDTRTLLQTPTINATRQIKQIGGGEYFHLEGPLVHYMPARHCQQFQKLQIHVYDVGVTSDLAGVFQCSNLCTTLEAINLNDVKSKIYRMPK</sequence>
<feature type="non-terminal residue" evidence="2">
    <location>
        <position position="1"/>
    </location>
</feature>
<reference evidence="2" key="1">
    <citation type="journal article" date="2011" name="Proc. Natl. Acad. Sci. U.S.A.">
        <title>The genome of the fire ant Solenopsis invicta.</title>
        <authorList>
            <person name="Wurm Y."/>
            <person name="Wang J."/>
            <person name="Riba-Grognuz O."/>
            <person name="Corona M."/>
            <person name="Nygaard S."/>
            <person name="Hunt B.G."/>
            <person name="Ingram K.K."/>
            <person name="Falquet L."/>
            <person name="Nipitwattanaphon M."/>
            <person name="Gotzek D."/>
            <person name="Dijkstra M.B."/>
            <person name="Oettler J."/>
            <person name="Comtesse F."/>
            <person name="Shih C.J."/>
            <person name="Wu W.J."/>
            <person name="Yang C.C."/>
            <person name="Thomas J."/>
            <person name="Beaudoing E."/>
            <person name="Pradervand S."/>
            <person name="Flegel V."/>
            <person name="Cook E.D."/>
            <person name="Fabbretti R."/>
            <person name="Stockinger H."/>
            <person name="Long L."/>
            <person name="Farmerie W.G."/>
            <person name="Oakey J."/>
            <person name="Boomsma J.J."/>
            <person name="Pamilo P."/>
            <person name="Yi S.V."/>
            <person name="Heinze J."/>
            <person name="Goodisman M.A."/>
            <person name="Farinelli L."/>
            <person name="Harshman K."/>
            <person name="Hulo N."/>
            <person name="Cerutti L."/>
            <person name="Xenarios I."/>
            <person name="Shoemaker D."/>
            <person name="Keller L."/>
        </authorList>
    </citation>
    <scope>NUCLEOTIDE SEQUENCE [LARGE SCALE GENOMIC DNA]</scope>
</reference>
<protein>
    <submittedName>
        <fullName evidence="2">Uncharacterized protein</fullName>
    </submittedName>
</protein>
<name>E9J8H6_SOLIN</name>